<protein>
    <submittedName>
        <fullName evidence="4">Signaling mucin MSB2</fullName>
    </submittedName>
</protein>
<feature type="signal peptide" evidence="3">
    <location>
        <begin position="1"/>
        <end position="26"/>
    </location>
</feature>
<dbReference type="EMBL" id="NRSZ01000866">
    <property type="protein sequence ID" value="PNY24617.1"/>
    <property type="molecule type" value="Genomic_DNA"/>
</dbReference>
<feature type="compositionally biased region" description="Low complexity" evidence="1">
    <location>
        <begin position="287"/>
        <end position="306"/>
    </location>
</feature>
<feature type="compositionally biased region" description="Low complexity" evidence="1">
    <location>
        <begin position="565"/>
        <end position="579"/>
    </location>
</feature>
<dbReference type="GO" id="GO:0005034">
    <property type="term" value="F:osmosensor activity"/>
    <property type="evidence" value="ECO:0007669"/>
    <property type="project" value="InterPro"/>
</dbReference>
<keyword evidence="5" id="KW-1185">Reference proteome</keyword>
<evidence type="ECO:0000256" key="3">
    <source>
        <dbReference type="SAM" id="SignalP"/>
    </source>
</evidence>
<feature type="compositionally biased region" description="Low complexity" evidence="1">
    <location>
        <begin position="96"/>
        <end position="112"/>
    </location>
</feature>
<dbReference type="GO" id="GO:0005576">
    <property type="term" value="C:extracellular region"/>
    <property type="evidence" value="ECO:0007669"/>
    <property type="project" value="TreeGrafter"/>
</dbReference>
<feature type="compositionally biased region" description="Low complexity" evidence="1">
    <location>
        <begin position="196"/>
        <end position="212"/>
    </location>
</feature>
<sequence>MHLGSIAVVSALAFAACAAAVAEAEAEAEPERPRIYYPRHIKREFTNSTITGSDPASTPDNAATTTTEGSTSRRSLGEFLSDVRPKPDRPSTGKDTTSVTTVVIKSTIIVTPTPGPPPPQGTGNAPPYVTVLPTPKTPPTRSTGSSTREPESSPDSGILIAPTGIVSSSKSSDKGTVEPTSQVNTTSGSGIVDPIGSLLTSPSSTNSTGLPTATSSNTGLVILPPPTSSASTTTSSSTLSSSKPAVNGTSTAGTTLPPTYATPSPPITATSGAASGVPVGNSTRTGSFTGTAPTVTGTLTGTSSTGTETVAYSLPTGLTTNGTVFSNSTAPVTKPSLPILSTTVDNSTAAIQTTTASSSSTVVSATSYQAVTSIRPTATVSNTENWLPTTIVIEPTSISYSAPTQSPTQTSSKALPTNIPKLILPDDPDSSPPAGTVPIQIGFLFPLNYVFVASNTVAAAQIFRYLPQALADAGGFSADKAQVSKLVPHDTRVKLGYVTTIAQLNYPQNLVDKLQMDLWSPNSAIYNNADGIVRNLTALINPQIDIHGNINTGGLTGGAVPTGASGSNNDPFDNNNNNGNGNGQGDQSSKQKATTAGIAMGAVGLSVMYGAAMFMVARRYKRKRQSHRRSSSVANGQGSSEMRYTGAGSPALMGGALANRDSPNYGGAGAGGRDSHGSGRSGAANSGRTANISSPVAAENSLGWN</sequence>
<dbReference type="InterPro" id="IPR039295">
    <property type="entry name" value="MSB2"/>
</dbReference>
<feature type="compositionally biased region" description="Polar residues" evidence="1">
    <location>
        <begin position="46"/>
        <end position="63"/>
    </location>
</feature>
<evidence type="ECO:0000313" key="4">
    <source>
        <dbReference type="EMBL" id="PNY24617.1"/>
    </source>
</evidence>
<feature type="compositionally biased region" description="Low complexity" evidence="1">
    <location>
        <begin position="228"/>
        <end position="242"/>
    </location>
</feature>
<proteinExistence type="predicted"/>
<name>A0A2K3QAP1_9HYPO</name>
<gene>
    <name evidence="4" type="ORF">TCAP_05448</name>
</gene>
<feature type="region of interest" description="Disordered" evidence="1">
    <location>
        <begin position="559"/>
        <end position="593"/>
    </location>
</feature>
<dbReference type="GO" id="GO:0030427">
    <property type="term" value="C:site of polarized growth"/>
    <property type="evidence" value="ECO:0007669"/>
    <property type="project" value="TreeGrafter"/>
</dbReference>
<dbReference type="PANTHER" id="PTHR35778:SF1">
    <property type="entry name" value="SIGNALING MUCIN HKR1-RELATED"/>
    <property type="match status" value="1"/>
</dbReference>
<feature type="transmembrane region" description="Helical" evidence="2">
    <location>
        <begin position="596"/>
        <end position="617"/>
    </location>
</feature>
<dbReference type="GO" id="GO:0031505">
    <property type="term" value="P:fungal-type cell wall organization"/>
    <property type="evidence" value="ECO:0007669"/>
    <property type="project" value="TreeGrafter"/>
</dbReference>
<feature type="compositionally biased region" description="Polar residues" evidence="1">
    <location>
        <begin position="243"/>
        <end position="257"/>
    </location>
</feature>
<keyword evidence="2" id="KW-0472">Membrane</keyword>
<feature type="compositionally biased region" description="Low complexity" evidence="1">
    <location>
        <begin position="64"/>
        <end position="74"/>
    </location>
</feature>
<evidence type="ECO:0000256" key="1">
    <source>
        <dbReference type="SAM" id="MobiDB-lite"/>
    </source>
</evidence>
<reference evidence="4 5" key="1">
    <citation type="submission" date="2017-08" db="EMBL/GenBank/DDBJ databases">
        <title>Harnessing the power of phylogenomics to disentangle the directionality and signatures of interkingdom host jumping in the parasitic fungal genus Tolypocladium.</title>
        <authorList>
            <person name="Quandt C.A."/>
            <person name="Patterson W."/>
            <person name="Spatafora J.W."/>
        </authorList>
    </citation>
    <scope>NUCLEOTIDE SEQUENCE [LARGE SCALE GENOMIC DNA]</scope>
    <source>
        <strain evidence="4 5">CBS 113982</strain>
    </source>
</reference>
<dbReference type="GO" id="GO:0007232">
    <property type="term" value="P:osmosensory signaling pathway via Sho1 osmosensor"/>
    <property type="evidence" value="ECO:0007669"/>
    <property type="project" value="InterPro"/>
</dbReference>
<dbReference type="AlphaFoldDB" id="A0A2K3QAP1"/>
<dbReference type="PANTHER" id="PTHR35778">
    <property type="entry name" value="SIGNALING MUCIN HKR1-RELATED"/>
    <property type="match status" value="1"/>
</dbReference>
<keyword evidence="3" id="KW-0732">Signal</keyword>
<feature type="chain" id="PRO_5014376051" evidence="3">
    <location>
        <begin position="27"/>
        <end position="705"/>
    </location>
</feature>
<evidence type="ECO:0000313" key="5">
    <source>
        <dbReference type="Proteomes" id="UP000236621"/>
    </source>
</evidence>
<dbReference type="STRING" id="45235.A0A2K3QAP1"/>
<dbReference type="GO" id="GO:0001402">
    <property type="term" value="P:signal transduction involved in filamentous growth"/>
    <property type="evidence" value="ECO:0007669"/>
    <property type="project" value="TreeGrafter"/>
</dbReference>
<dbReference type="GO" id="GO:0009986">
    <property type="term" value="C:cell surface"/>
    <property type="evidence" value="ECO:0007669"/>
    <property type="project" value="TreeGrafter"/>
</dbReference>
<keyword evidence="2" id="KW-1133">Transmembrane helix</keyword>
<dbReference type="OrthoDB" id="3366093at2759"/>
<feature type="compositionally biased region" description="Polar residues" evidence="1">
    <location>
        <begin position="178"/>
        <end position="189"/>
    </location>
</feature>
<feature type="compositionally biased region" description="Basic and acidic residues" evidence="1">
    <location>
        <begin position="81"/>
        <end position="92"/>
    </location>
</feature>
<accession>A0A2K3QAP1</accession>
<dbReference type="Proteomes" id="UP000236621">
    <property type="component" value="Unassembled WGS sequence"/>
</dbReference>
<dbReference type="GO" id="GO:0006972">
    <property type="term" value="P:hyperosmotic response"/>
    <property type="evidence" value="ECO:0007669"/>
    <property type="project" value="TreeGrafter"/>
</dbReference>
<feature type="compositionally biased region" description="Low complexity" evidence="1">
    <location>
        <begin position="121"/>
        <end position="147"/>
    </location>
</feature>
<feature type="region of interest" description="Disordered" evidence="1">
    <location>
        <begin position="620"/>
        <end position="705"/>
    </location>
</feature>
<feature type="compositionally biased region" description="Polar residues" evidence="1">
    <location>
        <begin position="633"/>
        <end position="642"/>
    </location>
</feature>
<dbReference type="GO" id="GO:0030010">
    <property type="term" value="P:establishment of cell polarity"/>
    <property type="evidence" value="ECO:0007669"/>
    <property type="project" value="TreeGrafter"/>
</dbReference>
<keyword evidence="2" id="KW-0812">Transmembrane</keyword>
<feature type="region of interest" description="Disordered" evidence="1">
    <location>
        <begin position="46"/>
        <end position="306"/>
    </location>
</feature>
<evidence type="ECO:0000256" key="2">
    <source>
        <dbReference type="SAM" id="Phobius"/>
    </source>
</evidence>
<organism evidence="4 5">
    <name type="scientific">Tolypocladium capitatum</name>
    <dbReference type="NCBI Taxonomy" id="45235"/>
    <lineage>
        <taxon>Eukaryota</taxon>
        <taxon>Fungi</taxon>
        <taxon>Dikarya</taxon>
        <taxon>Ascomycota</taxon>
        <taxon>Pezizomycotina</taxon>
        <taxon>Sordariomycetes</taxon>
        <taxon>Hypocreomycetidae</taxon>
        <taxon>Hypocreales</taxon>
        <taxon>Ophiocordycipitaceae</taxon>
        <taxon>Tolypocladium</taxon>
    </lineage>
</organism>
<comment type="caution">
    <text evidence="4">The sequence shown here is derived from an EMBL/GenBank/DDBJ whole genome shotgun (WGS) entry which is preliminary data.</text>
</comment>
<feature type="compositionally biased region" description="Basic residues" evidence="1">
    <location>
        <begin position="620"/>
        <end position="630"/>
    </location>
</feature>
<dbReference type="GO" id="GO:0005886">
    <property type="term" value="C:plasma membrane"/>
    <property type="evidence" value="ECO:0007669"/>
    <property type="project" value="InterPro"/>
</dbReference>